<dbReference type="PANTHER" id="PTHR21367:SF1">
    <property type="entry name" value="ARGINYL-TRNA--PROTEIN TRANSFERASE 1"/>
    <property type="match status" value="1"/>
</dbReference>
<evidence type="ECO:0000256" key="5">
    <source>
        <dbReference type="SAM" id="MobiDB-lite"/>
    </source>
</evidence>
<comment type="function">
    <text evidence="4">Functions in the N-end rule pathway of protein degradation where it conjugates Leu from its aminoacyl-tRNA to the N-termini of proteins containing an N-terminal aspartate or glutamate.</text>
</comment>
<evidence type="ECO:0000256" key="1">
    <source>
        <dbReference type="ARBA" id="ARBA00022490"/>
    </source>
</evidence>
<evidence type="ECO:0000256" key="2">
    <source>
        <dbReference type="ARBA" id="ARBA00022679"/>
    </source>
</evidence>
<keyword evidence="3 4" id="KW-0012">Acyltransferase</keyword>
<organism evidence="8 9">
    <name type="scientific">Corallococcus carmarthensis</name>
    <dbReference type="NCBI Taxonomy" id="2316728"/>
    <lineage>
        <taxon>Bacteria</taxon>
        <taxon>Pseudomonadati</taxon>
        <taxon>Myxococcota</taxon>
        <taxon>Myxococcia</taxon>
        <taxon>Myxococcales</taxon>
        <taxon>Cystobacterineae</taxon>
        <taxon>Myxococcaceae</taxon>
        <taxon>Corallococcus</taxon>
    </lineage>
</organism>
<feature type="domain" description="N-end rule aminoacyl transferase C-terminal" evidence="7">
    <location>
        <begin position="102"/>
        <end position="230"/>
    </location>
</feature>
<keyword evidence="9" id="KW-1185">Reference proteome</keyword>
<comment type="catalytic activity">
    <reaction evidence="4">
        <text>N-terminal L-aspartyl-[protein] + L-leucyl-tRNA(Leu) = N-terminal L-leucyl-L-aspartyl-[protein] + tRNA(Leu) + H(+)</text>
        <dbReference type="Rhea" id="RHEA:50420"/>
        <dbReference type="Rhea" id="RHEA-COMP:9613"/>
        <dbReference type="Rhea" id="RHEA-COMP:9622"/>
        <dbReference type="Rhea" id="RHEA-COMP:12669"/>
        <dbReference type="Rhea" id="RHEA-COMP:12674"/>
        <dbReference type="ChEBI" id="CHEBI:15378"/>
        <dbReference type="ChEBI" id="CHEBI:64720"/>
        <dbReference type="ChEBI" id="CHEBI:78442"/>
        <dbReference type="ChEBI" id="CHEBI:78494"/>
        <dbReference type="ChEBI" id="CHEBI:133042"/>
        <dbReference type="EC" id="2.3.2.29"/>
    </reaction>
</comment>
<keyword evidence="2 4" id="KW-0808">Transferase</keyword>
<gene>
    <name evidence="4" type="primary">bpt</name>
    <name evidence="8" type="ORF">D7X32_38280</name>
</gene>
<proteinExistence type="inferred from homology"/>
<dbReference type="PANTHER" id="PTHR21367">
    <property type="entry name" value="ARGININE-TRNA-PROTEIN TRANSFERASE 1"/>
    <property type="match status" value="1"/>
</dbReference>
<sequence>MAVLLAHEIETPRPCSYLPDREASLETLLMRNVTAQEYEHLLVRGWRRFGPQYFRPACAACNECVSLRVPVAGFTPNRSQRRARAACAHLRVEVGPPRVDEERLALYRAWHADRESSREWEASEMGAREYSLQFAFPHPSAREVAWYDDSDPAGPKLVGLGLCDETPHAWSAVYFFYDPAYARLSLGKASVLFQVELARERGIPHVYLGYRVLACDSLRYKAGFRPHELLEGRPELDAPPVWSAALDAPAPDAPAPAPDAPEPASVPRPEGPEAVRSR</sequence>
<dbReference type="SUPFAM" id="SSF55729">
    <property type="entry name" value="Acyl-CoA N-acyltransferases (Nat)"/>
    <property type="match status" value="1"/>
</dbReference>
<dbReference type="InterPro" id="IPR016181">
    <property type="entry name" value="Acyl_CoA_acyltransferase"/>
</dbReference>
<dbReference type="GO" id="GO:0005737">
    <property type="term" value="C:cytoplasm"/>
    <property type="evidence" value="ECO:0007669"/>
    <property type="project" value="UniProtKB-SubCell"/>
</dbReference>
<protein>
    <recommendedName>
        <fullName evidence="4">Aspartate/glutamate leucyltransferase</fullName>
        <ecNumber evidence="4">2.3.2.29</ecNumber>
    </recommendedName>
</protein>
<evidence type="ECO:0000256" key="3">
    <source>
        <dbReference type="ARBA" id="ARBA00023315"/>
    </source>
</evidence>
<dbReference type="GO" id="GO:0004057">
    <property type="term" value="F:arginyl-tRNA--protein transferase activity"/>
    <property type="evidence" value="ECO:0007669"/>
    <property type="project" value="InterPro"/>
</dbReference>
<dbReference type="HAMAP" id="MF_00689">
    <property type="entry name" value="Bpt"/>
    <property type="match status" value="1"/>
</dbReference>
<comment type="catalytic activity">
    <reaction evidence="4">
        <text>N-terminal L-glutamyl-[protein] + L-leucyl-tRNA(Leu) = N-terminal L-leucyl-L-glutamyl-[protein] + tRNA(Leu) + H(+)</text>
        <dbReference type="Rhea" id="RHEA:50412"/>
        <dbReference type="Rhea" id="RHEA-COMP:9613"/>
        <dbReference type="Rhea" id="RHEA-COMP:9622"/>
        <dbReference type="Rhea" id="RHEA-COMP:12664"/>
        <dbReference type="Rhea" id="RHEA-COMP:12668"/>
        <dbReference type="ChEBI" id="CHEBI:15378"/>
        <dbReference type="ChEBI" id="CHEBI:64721"/>
        <dbReference type="ChEBI" id="CHEBI:78442"/>
        <dbReference type="ChEBI" id="CHEBI:78494"/>
        <dbReference type="ChEBI" id="CHEBI:133041"/>
        <dbReference type="EC" id="2.3.2.29"/>
    </reaction>
</comment>
<keyword evidence="1 4" id="KW-0963">Cytoplasm</keyword>
<dbReference type="OrthoDB" id="9782022at2"/>
<reference evidence="9" key="1">
    <citation type="submission" date="2018-09" db="EMBL/GenBank/DDBJ databases">
        <authorList>
            <person name="Livingstone P.G."/>
            <person name="Whitworth D.E."/>
        </authorList>
    </citation>
    <scope>NUCLEOTIDE SEQUENCE [LARGE SCALE GENOMIC DNA]</scope>
    <source>
        <strain evidence="9">CA043D</strain>
    </source>
</reference>
<dbReference type="Pfam" id="PF04376">
    <property type="entry name" value="ATE_N"/>
    <property type="match status" value="1"/>
</dbReference>
<dbReference type="EC" id="2.3.2.29" evidence="4"/>
<dbReference type="GO" id="GO:0008914">
    <property type="term" value="F:leucyl-tRNA--protein transferase activity"/>
    <property type="evidence" value="ECO:0007669"/>
    <property type="project" value="UniProtKB-UniRule"/>
</dbReference>
<dbReference type="Proteomes" id="UP000268313">
    <property type="component" value="Unassembled WGS sequence"/>
</dbReference>
<feature type="region of interest" description="Disordered" evidence="5">
    <location>
        <begin position="241"/>
        <end position="278"/>
    </location>
</feature>
<evidence type="ECO:0000313" key="9">
    <source>
        <dbReference type="Proteomes" id="UP000268313"/>
    </source>
</evidence>
<name>A0A3A8JK30_9BACT</name>
<dbReference type="Gene3D" id="3.40.630.30">
    <property type="match status" value="1"/>
</dbReference>
<dbReference type="RefSeq" id="WP_120607468.1">
    <property type="nucleotide sequence ID" value="NZ_JABFJX010000272.1"/>
</dbReference>
<dbReference type="Pfam" id="PF04377">
    <property type="entry name" value="ATE_C"/>
    <property type="match status" value="1"/>
</dbReference>
<dbReference type="InterPro" id="IPR007472">
    <property type="entry name" value="N-end_Aminoacyl_Trfase_C"/>
</dbReference>
<accession>A0A3A8JK30</accession>
<evidence type="ECO:0000256" key="4">
    <source>
        <dbReference type="HAMAP-Rule" id="MF_00689"/>
    </source>
</evidence>
<dbReference type="InterPro" id="IPR030700">
    <property type="entry name" value="N-end_Aminoacyl_Trfase"/>
</dbReference>
<dbReference type="EMBL" id="RAWE01000247">
    <property type="protein sequence ID" value="RKG95695.1"/>
    <property type="molecule type" value="Genomic_DNA"/>
</dbReference>
<dbReference type="InterPro" id="IPR007471">
    <property type="entry name" value="N-end_Aminoacyl_Trfase_N"/>
</dbReference>
<dbReference type="AlphaFoldDB" id="A0A3A8JK30"/>
<comment type="subcellular location">
    <subcellularLocation>
        <location evidence="4">Cytoplasm</location>
    </subcellularLocation>
</comment>
<evidence type="ECO:0000313" key="8">
    <source>
        <dbReference type="EMBL" id="RKG95695.1"/>
    </source>
</evidence>
<evidence type="ECO:0000259" key="7">
    <source>
        <dbReference type="Pfam" id="PF04377"/>
    </source>
</evidence>
<feature type="compositionally biased region" description="Pro residues" evidence="5">
    <location>
        <begin position="251"/>
        <end position="266"/>
    </location>
</feature>
<dbReference type="GO" id="GO:0071596">
    <property type="term" value="P:ubiquitin-dependent protein catabolic process via the N-end rule pathway"/>
    <property type="evidence" value="ECO:0007669"/>
    <property type="project" value="InterPro"/>
</dbReference>
<feature type="domain" description="N-end aminoacyl transferase N-terminal" evidence="6">
    <location>
        <begin position="14"/>
        <end position="82"/>
    </location>
</feature>
<evidence type="ECO:0000259" key="6">
    <source>
        <dbReference type="Pfam" id="PF04376"/>
    </source>
</evidence>
<dbReference type="InterPro" id="IPR017138">
    <property type="entry name" value="Asp_Glu_LeuTrfase"/>
</dbReference>
<comment type="caution">
    <text evidence="8">The sequence shown here is derived from an EMBL/GenBank/DDBJ whole genome shotgun (WGS) entry which is preliminary data.</text>
</comment>
<comment type="similarity">
    <text evidence="4">Belongs to the R-transferase family. Bpt subfamily.</text>
</comment>
<dbReference type="NCBIfam" id="NF002344">
    <property type="entry name" value="PRK01305.2-1"/>
    <property type="match status" value="1"/>
</dbReference>